<accession>C8X219</accession>
<reference evidence="1 2" key="2">
    <citation type="journal article" date="2010" name="Stand. Genomic Sci.">
        <title>Complete genome sequence of Desulfohalobium retbaense type strain (HR(100)).</title>
        <authorList>
            <person name="Spring S."/>
            <person name="Nolan M."/>
            <person name="Lapidus A."/>
            <person name="Glavina Del Rio T."/>
            <person name="Copeland A."/>
            <person name="Tice H."/>
            <person name="Cheng J.F."/>
            <person name="Lucas S."/>
            <person name="Land M."/>
            <person name="Chen F."/>
            <person name="Bruce D."/>
            <person name="Goodwin L."/>
            <person name="Pitluck S."/>
            <person name="Ivanova N."/>
            <person name="Mavromatis K."/>
            <person name="Mikhailova N."/>
            <person name="Pati A."/>
            <person name="Chen A."/>
            <person name="Palaniappan K."/>
            <person name="Hauser L."/>
            <person name="Chang Y.J."/>
            <person name="Jeffries C.D."/>
            <person name="Munk C."/>
            <person name="Kiss H."/>
            <person name="Chain P."/>
            <person name="Han C."/>
            <person name="Brettin T."/>
            <person name="Detter J.C."/>
            <person name="Schuler E."/>
            <person name="Goker M."/>
            <person name="Rohde M."/>
            <person name="Bristow J."/>
            <person name="Eisen J.A."/>
            <person name="Markowitz V."/>
            <person name="Hugenholtz P."/>
            <person name="Kyrpides N.C."/>
            <person name="Klenk H.P."/>
        </authorList>
    </citation>
    <scope>NUCLEOTIDE SEQUENCE [LARGE SCALE GENOMIC DNA]</scope>
    <source>
        <strain evidence="1 2">DSM 5692</strain>
    </source>
</reference>
<dbReference type="OrthoDB" id="5472061at2"/>
<sequence length="114" mass="13430">MPRGTFSHNYDPDRLRRLIQEGKTAREIMKEMKISKYTLHEQVLMLQRRDKQIYEIPGLLEAPCPEISKWKRYKKQGVIFSEKMLEASGFKPGTAFEMIVEEDRIILKKIDSNG</sequence>
<evidence type="ECO:0000313" key="2">
    <source>
        <dbReference type="Proteomes" id="UP000001052"/>
    </source>
</evidence>
<organism evidence="1 2">
    <name type="scientific">Desulfohalobium retbaense (strain ATCC 49708 / DSM 5692 / JCM 16813 / HR100)</name>
    <dbReference type="NCBI Taxonomy" id="485915"/>
    <lineage>
        <taxon>Bacteria</taxon>
        <taxon>Pseudomonadati</taxon>
        <taxon>Thermodesulfobacteriota</taxon>
        <taxon>Desulfovibrionia</taxon>
        <taxon>Desulfovibrionales</taxon>
        <taxon>Desulfohalobiaceae</taxon>
        <taxon>Desulfohalobium</taxon>
    </lineage>
</organism>
<dbReference type="KEGG" id="drt:Dret_1054"/>
<dbReference type="EMBL" id="CP001734">
    <property type="protein sequence ID" value="ACV68342.1"/>
    <property type="molecule type" value="Genomic_DNA"/>
</dbReference>
<dbReference type="SUPFAM" id="SSF89447">
    <property type="entry name" value="AbrB/MazE/MraZ-like"/>
    <property type="match status" value="1"/>
</dbReference>
<dbReference type="STRING" id="485915.Dret_1054"/>
<dbReference type="InterPro" id="IPR037914">
    <property type="entry name" value="SpoVT-AbrB_sf"/>
</dbReference>
<protein>
    <submittedName>
        <fullName evidence="1">Uncharacterized protein</fullName>
    </submittedName>
</protein>
<dbReference type="AlphaFoldDB" id="C8X219"/>
<dbReference type="Proteomes" id="UP000001052">
    <property type="component" value="Chromosome"/>
</dbReference>
<name>C8X219_DESRD</name>
<keyword evidence="2" id="KW-1185">Reference proteome</keyword>
<dbReference type="HOGENOM" id="CLU_2117086_0_0_7"/>
<proteinExistence type="predicted"/>
<gene>
    <name evidence="1" type="ordered locus">Dret_1054</name>
</gene>
<reference evidence="2" key="1">
    <citation type="submission" date="2009-09" db="EMBL/GenBank/DDBJ databases">
        <title>The complete chromosome of Desulfohalobium retbaense DSM 5692.</title>
        <authorList>
            <consortium name="US DOE Joint Genome Institute (JGI-PGF)"/>
            <person name="Lucas S."/>
            <person name="Copeland A."/>
            <person name="Lapidus A."/>
            <person name="Glavina del Rio T."/>
            <person name="Dalin E."/>
            <person name="Tice H."/>
            <person name="Bruce D."/>
            <person name="Goodwin L."/>
            <person name="Pitluck S."/>
            <person name="Kyrpides N."/>
            <person name="Mavromatis K."/>
            <person name="Ivanova N."/>
            <person name="Mikhailova N."/>
            <person name="Munk A.C."/>
            <person name="Brettin T."/>
            <person name="Detter J.C."/>
            <person name="Han C."/>
            <person name="Tapia R."/>
            <person name="Larimer F."/>
            <person name="Land M."/>
            <person name="Hauser L."/>
            <person name="Markowitz V."/>
            <person name="Cheng J.-F."/>
            <person name="Hugenholtz P."/>
            <person name="Woyke T."/>
            <person name="Wu D."/>
            <person name="Spring S."/>
            <person name="Klenk H.-P."/>
            <person name="Eisen J.A."/>
        </authorList>
    </citation>
    <scope>NUCLEOTIDE SEQUENCE [LARGE SCALE GENOMIC DNA]</scope>
    <source>
        <strain evidence="2">DSM 5692</strain>
    </source>
</reference>
<evidence type="ECO:0000313" key="1">
    <source>
        <dbReference type="EMBL" id="ACV68342.1"/>
    </source>
</evidence>
<dbReference type="eggNOG" id="ENOG502ZMMK">
    <property type="taxonomic scope" value="Bacteria"/>
</dbReference>
<dbReference type="RefSeq" id="WP_015751493.1">
    <property type="nucleotide sequence ID" value="NC_013223.1"/>
</dbReference>